<evidence type="ECO:0000256" key="3">
    <source>
        <dbReference type="ARBA" id="ARBA00022723"/>
    </source>
</evidence>
<evidence type="ECO:0000256" key="4">
    <source>
        <dbReference type="ARBA" id="ARBA00022982"/>
    </source>
</evidence>
<dbReference type="OrthoDB" id="9794982at2"/>
<dbReference type="GO" id="GO:0020037">
    <property type="term" value="F:heme binding"/>
    <property type="evidence" value="ECO:0007669"/>
    <property type="project" value="InterPro"/>
</dbReference>
<reference evidence="10" key="1">
    <citation type="journal article" date="2014" name="Environ. Microbiol.">
        <title>Comparative genomics of the marine bacterial genus Glaciecola reveals the high degree of genomic diversity and genomic characteristic for cold adaptation.</title>
        <authorList>
            <person name="Qin Q.L."/>
            <person name="Xie B.B."/>
            <person name="Yu Y."/>
            <person name="Shu Y.L."/>
            <person name="Rong J.C."/>
            <person name="Zhang Y.J."/>
            <person name="Zhao D.L."/>
            <person name="Chen X.L."/>
            <person name="Zhang X.Y."/>
            <person name="Chen B."/>
            <person name="Zhou B.C."/>
            <person name="Zhang Y.Z."/>
        </authorList>
    </citation>
    <scope>NUCLEOTIDE SEQUENCE [LARGE SCALE GENOMIC DNA]</scope>
    <source>
        <strain evidence="10">LMG 21857</strain>
    </source>
</reference>
<evidence type="ECO:0000256" key="5">
    <source>
        <dbReference type="ARBA" id="ARBA00023004"/>
    </source>
</evidence>
<dbReference type="RefSeq" id="WP_007106271.1">
    <property type="nucleotide sequence ID" value="NZ_BAER01000112.1"/>
</dbReference>
<sequence length="179" mass="19083">MKKLHLLSVLLLTLGGGLITLFTQAIAAEVGSGAEIINNNCARCHNSRPVQEFSTQEWSVILPHMREKAHLTGQETETVMDFFKTLSGGPVKNVADVATMPVMDGGALMKKFGCQGCHSFNGKGGALGPALDNVVAQRGGEFVMKKLTDPQFNNPSSAMPKMPLTSAQINVLVGFLGKK</sequence>
<dbReference type="SUPFAM" id="SSF46626">
    <property type="entry name" value="Cytochrome c"/>
    <property type="match status" value="2"/>
</dbReference>
<feature type="signal peptide" evidence="7">
    <location>
        <begin position="1"/>
        <end position="27"/>
    </location>
</feature>
<feature type="chain" id="PRO_5003898263" description="Cytochrome c domain-containing protein" evidence="7">
    <location>
        <begin position="28"/>
        <end position="179"/>
    </location>
</feature>
<organism evidence="9 10">
    <name type="scientific">Paraglaciecola polaris LMG 21857</name>
    <dbReference type="NCBI Taxonomy" id="1129793"/>
    <lineage>
        <taxon>Bacteria</taxon>
        <taxon>Pseudomonadati</taxon>
        <taxon>Pseudomonadota</taxon>
        <taxon>Gammaproteobacteria</taxon>
        <taxon>Alteromonadales</taxon>
        <taxon>Alteromonadaceae</taxon>
        <taxon>Paraglaciecola</taxon>
    </lineage>
</organism>
<dbReference type="InterPro" id="IPR036909">
    <property type="entry name" value="Cyt_c-like_dom_sf"/>
</dbReference>
<feature type="domain" description="Cytochrome c" evidence="8">
    <location>
        <begin position="100"/>
        <end position="179"/>
    </location>
</feature>
<keyword evidence="7" id="KW-0732">Signal</keyword>
<keyword evidence="5 6" id="KW-0408">Iron</keyword>
<keyword evidence="10" id="KW-1185">Reference proteome</keyword>
<evidence type="ECO:0000256" key="7">
    <source>
        <dbReference type="SAM" id="SignalP"/>
    </source>
</evidence>
<evidence type="ECO:0000256" key="1">
    <source>
        <dbReference type="ARBA" id="ARBA00022448"/>
    </source>
</evidence>
<dbReference type="PANTHER" id="PTHR37823:SF1">
    <property type="entry name" value="CYTOCHROME C-553-LIKE"/>
    <property type="match status" value="1"/>
</dbReference>
<protein>
    <recommendedName>
        <fullName evidence="8">Cytochrome c domain-containing protein</fullName>
    </recommendedName>
</protein>
<gene>
    <name evidence="9" type="ORF">GPLA_3618</name>
</gene>
<dbReference type="PROSITE" id="PS51007">
    <property type="entry name" value="CYTC"/>
    <property type="match status" value="1"/>
</dbReference>
<keyword evidence="3 6" id="KW-0479">Metal-binding</keyword>
<evidence type="ECO:0000313" key="9">
    <source>
        <dbReference type="EMBL" id="GAC34506.1"/>
    </source>
</evidence>
<keyword evidence="4" id="KW-0249">Electron transport</keyword>
<dbReference type="AlphaFoldDB" id="K6ZEJ8"/>
<accession>K6ZEJ8</accession>
<keyword evidence="2 6" id="KW-0349">Heme</keyword>
<dbReference type="STRING" id="1129793.GPLA_3618"/>
<dbReference type="InterPro" id="IPR009056">
    <property type="entry name" value="Cyt_c-like_dom"/>
</dbReference>
<proteinExistence type="predicted"/>
<evidence type="ECO:0000256" key="6">
    <source>
        <dbReference type="PROSITE-ProRule" id="PRU00433"/>
    </source>
</evidence>
<evidence type="ECO:0000259" key="8">
    <source>
        <dbReference type="PROSITE" id="PS51007"/>
    </source>
</evidence>
<name>K6ZEJ8_9ALTE</name>
<evidence type="ECO:0000313" key="10">
    <source>
        <dbReference type="Proteomes" id="UP000006322"/>
    </source>
</evidence>
<comment type="caution">
    <text evidence="9">The sequence shown here is derived from an EMBL/GenBank/DDBJ whole genome shotgun (WGS) entry which is preliminary data.</text>
</comment>
<dbReference type="InterPro" id="IPR051811">
    <property type="entry name" value="Cytochrome_c550/c551-like"/>
</dbReference>
<dbReference type="GO" id="GO:0046872">
    <property type="term" value="F:metal ion binding"/>
    <property type="evidence" value="ECO:0007669"/>
    <property type="project" value="UniProtKB-KW"/>
</dbReference>
<dbReference type="GO" id="GO:0009055">
    <property type="term" value="F:electron transfer activity"/>
    <property type="evidence" value="ECO:0007669"/>
    <property type="project" value="InterPro"/>
</dbReference>
<dbReference type="Pfam" id="PF00034">
    <property type="entry name" value="Cytochrom_C"/>
    <property type="match status" value="1"/>
</dbReference>
<evidence type="ECO:0000256" key="2">
    <source>
        <dbReference type="ARBA" id="ARBA00022617"/>
    </source>
</evidence>
<keyword evidence="1" id="KW-0813">Transport</keyword>
<dbReference type="Gene3D" id="1.10.760.10">
    <property type="entry name" value="Cytochrome c-like domain"/>
    <property type="match status" value="1"/>
</dbReference>
<dbReference type="Proteomes" id="UP000006322">
    <property type="component" value="Unassembled WGS sequence"/>
</dbReference>
<dbReference type="PANTHER" id="PTHR37823">
    <property type="entry name" value="CYTOCHROME C-553-LIKE"/>
    <property type="match status" value="1"/>
</dbReference>
<dbReference type="EMBL" id="BAER01000112">
    <property type="protein sequence ID" value="GAC34506.1"/>
    <property type="molecule type" value="Genomic_DNA"/>
</dbReference>